<evidence type="ECO:0000313" key="1">
    <source>
        <dbReference type="EMBL" id="AXK81194.1"/>
    </source>
</evidence>
<dbReference type="InterPro" id="IPR008792">
    <property type="entry name" value="PQQD"/>
</dbReference>
<dbReference type="AlphaFoldDB" id="A0A345ZW97"/>
<evidence type="ECO:0000313" key="2">
    <source>
        <dbReference type="Proteomes" id="UP000254889"/>
    </source>
</evidence>
<organism evidence="1 2">
    <name type="scientific">Pseudolabrys taiwanensis</name>
    <dbReference type="NCBI Taxonomy" id="331696"/>
    <lineage>
        <taxon>Bacteria</taxon>
        <taxon>Pseudomonadati</taxon>
        <taxon>Pseudomonadota</taxon>
        <taxon>Alphaproteobacteria</taxon>
        <taxon>Hyphomicrobiales</taxon>
        <taxon>Xanthobacteraceae</taxon>
        <taxon>Pseudolabrys</taxon>
    </lineage>
</organism>
<dbReference type="Pfam" id="PF05402">
    <property type="entry name" value="PqqD"/>
    <property type="match status" value="1"/>
</dbReference>
<dbReference type="InterPro" id="IPR041881">
    <property type="entry name" value="PqqD_sf"/>
</dbReference>
<protein>
    <submittedName>
        <fullName evidence="1">PqqD family protein</fullName>
    </submittedName>
</protein>
<dbReference type="KEGG" id="ptaw:DW352_12120"/>
<dbReference type="Gene3D" id="1.10.10.1150">
    <property type="entry name" value="Coenzyme PQQ synthesis protein D (PqqD)"/>
    <property type="match status" value="1"/>
</dbReference>
<reference evidence="1 2" key="1">
    <citation type="submission" date="2018-07" db="EMBL/GenBank/DDBJ databases">
        <authorList>
            <person name="Quirk P.G."/>
            <person name="Krulwich T.A."/>
        </authorList>
    </citation>
    <scope>NUCLEOTIDE SEQUENCE [LARGE SCALE GENOMIC DNA]</scope>
    <source>
        <strain evidence="1 2">CC-BB4</strain>
    </source>
</reference>
<dbReference type="EMBL" id="CP031417">
    <property type="protein sequence ID" value="AXK81194.1"/>
    <property type="molecule type" value="Genomic_DNA"/>
</dbReference>
<keyword evidence="2" id="KW-1185">Reference proteome</keyword>
<dbReference type="Proteomes" id="UP000254889">
    <property type="component" value="Chromosome"/>
</dbReference>
<sequence length="92" mass="10365">MTRNKPHAGDGGDRATRYRFYGDQFVLDTLSGNFYRVTPTAGFILRRLVAGTELGELVNLVAEHFKIDRSRALRDVEMFTSELRSLGIIESA</sequence>
<dbReference type="RefSeq" id="WP_115691566.1">
    <property type="nucleotide sequence ID" value="NZ_CP031417.1"/>
</dbReference>
<gene>
    <name evidence="1" type="ORF">DW352_12120</name>
</gene>
<name>A0A345ZW97_9HYPH</name>
<dbReference type="OrthoDB" id="5771032at2"/>
<accession>A0A345ZW97</accession>
<proteinExistence type="predicted"/>